<proteinExistence type="evidence at transcript level"/>
<accession>A0A0K8R4A7</accession>
<organism evidence="2">
    <name type="scientific">Ixodes ricinus</name>
    <name type="common">Common tick</name>
    <name type="synonym">Acarus ricinus</name>
    <dbReference type="NCBI Taxonomy" id="34613"/>
    <lineage>
        <taxon>Eukaryota</taxon>
        <taxon>Metazoa</taxon>
        <taxon>Ecdysozoa</taxon>
        <taxon>Arthropoda</taxon>
        <taxon>Chelicerata</taxon>
        <taxon>Arachnida</taxon>
        <taxon>Acari</taxon>
        <taxon>Parasitiformes</taxon>
        <taxon>Ixodida</taxon>
        <taxon>Ixodoidea</taxon>
        <taxon>Ixodidae</taxon>
        <taxon>Ixodinae</taxon>
        <taxon>Ixodes</taxon>
    </lineage>
</organism>
<name>A0A0K8R4A7_IXORI</name>
<evidence type="ECO:0000256" key="1">
    <source>
        <dbReference type="SAM" id="SignalP"/>
    </source>
</evidence>
<feature type="signal peptide" evidence="1">
    <location>
        <begin position="1"/>
        <end position="24"/>
    </location>
</feature>
<dbReference type="AlphaFoldDB" id="A0A0K8R4A7"/>
<feature type="chain" id="PRO_5005515707" evidence="1">
    <location>
        <begin position="25"/>
        <end position="119"/>
    </location>
</feature>
<keyword evidence="1" id="KW-0732">Signal</keyword>
<reference evidence="2" key="1">
    <citation type="submission" date="2012-12" db="EMBL/GenBank/DDBJ databases">
        <title>Identification and characterization of a phenylalanine ammonia-lyase gene family in Isatis indigotica Fort.</title>
        <authorList>
            <person name="Liu Q."/>
            <person name="Chen J."/>
            <person name="Zhou X."/>
            <person name="Di P."/>
            <person name="Xiao Y."/>
            <person name="Xuan H."/>
            <person name="Zhang L."/>
            <person name="Chen W."/>
        </authorList>
    </citation>
    <scope>NUCLEOTIDE SEQUENCE</scope>
    <source>
        <tissue evidence="2">Salivary gland</tissue>
    </source>
</reference>
<sequence>MNRNISNTLLVLFAVVLILPAFQGDGFLSGSTFNFDCTRIVNSAGPILCKLHGSKDMSAYLPRTCQVWCYDANQKLKLHPKACLMGSLECTENLKQNLLKWKDEMEKTKAQIINDWCPK</sequence>
<protein>
    <submittedName>
        <fullName evidence="2">Putative ixodes 10 kDa peptide protein</fullName>
    </submittedName>
</protein>
<dbReference type="EMBL" id="GADI01007917">
    <property type="protein sequence ID" value="JAA65891.1"/>
    <property type="molecule type" value="mRNA"/>
</dbReference>
<evidence type="ECO:0000313" key="2">
    <source>
        <dbReference type="EMBL" id="JAA65891.1"/>
    </source>
</evidence>